<dbReference type="InterPro" id="IPR019405">
    <property type="entry name" value="Lactonase_7-beta_prop"/>
</dbReference>
<organism evidence="2 3">
    <name type="scientific">Mortierella isabellina</name>
    <name type="common">Filamentous fungus</name>
    <name type="synonym">Umbelopsis isabellina</name>
    <dbReference type="NCBI Taxonomy" id="91625"/>
    <lineage>
        <taxon>Eukaryota</taxon>
        <taxon>Fungi</taxon>
        <taxon>Fungi incertae sedis</taxon>
        <taxon>Mucoromycota</taxon>
        <taxon>Mucoromycotina</taxon>
        <taxon>Umbelopsidomycetes</taxon>
        <taxon>Umbelopsidales</taxon>
        <taxon>Umbelopsidaceae</taxon>
        <taxon>Umbelopsis</taxon>
    </lineage>
</organism>
<dbReference type="GO" id="GO:0005829">
    <property type="term" value="C:cytosol"/>
    <property type="evidence" value="ECO:0007669"/>
    <property type="project" value="TreeGrafter"/>
</dbReference>
<dbReference type="InterPro" id="IPR011048">
    <property type="entry name" value="Haem_d1_sf"/>
</dbReference>
<reference evidence="2" key="1">
    <citation type="submission" date="2020-12" db="EMBL/GenBank/DDBJ databases">
        <title>Metabolic potential, ecology and presence of endohyphal bacteria is reflected in genomic diversity of Mucoromycotina.</title>
        <authorList>
            <person name="Muszewska A."/>
            <person name="Okrasinska A."/>
            <person name="Steczkiewicz K."/>
            <person name="Drgas O."/>
            <person name="Orlowska M."/>
            <person name="Perlinska-Lenart U."/>
            <person name="Aleksandrzak-Piekarczyk T."/>
            <person name="Szatraj K."/>
            <person name="Zielenkiewicz U."/>
            <person name="Pilsyk S."/>
            <person name="Malc E."/>
            <person name="Mieczkowski P."/>
            <person name="Kruszewska J.S."/>
            <person name="Biernat P."/>
            <person name="Pawlowska J."/>
        </authorList>
    </citation>
    <scope>NUCLEOTIDE SEQUENCE</scope>
    <source>
        <strain evidence="2">WA0000067209</strain>
    </source>
</reference>
<evidence type="ECO:0000256" key="1">
    <source>
        <dbReference type="ARBA" id="ARBA00005564"/>
    </source>
</evidence>
<dbReference type="Pfam" id="PF10282">
    <property type="entry name" value="Lactonase"/>
    <property type="match status" value="1"/>
</dbReference>
<dbReference type="Gene3D" id="2.130.10.10">
    <property type="entry name" value="YVTN repeat-like/Quinoprotein amine dehydrogenase"/>
    <property type="match status" value="1"/>
</dbReference>
<dbReference type="PANTHER" id="PTHR30344">
    <property type="entry name" value="6-PHOSPHOGLUCONOLACTONASE-RELATED"/>
    <property type="match status" value="1"/>
</dbReference>
<dbReference type="SUPFAM" id="SSF51004">
    <property type="entry name" value="C-terminal (heme d1) domain of cytochrome cd1-nitrite reductase"/>
    <property type="match status" value="1"/>
</dbReference>
<dbReference type="InterPro" id="IPR050282">
    <property type="entry name" value="Cycloisomerase_2"/>
</dbReference>
<keyword evidence="3" id="KW-1185">Reference proteome</keyword>
<dbReference type="FunFam" id="2.130.10.10:FF:000306">
    <property type="entry name" value="3-carboxymuconate cyclase"/>
    <property type="match status" value="1"/>
</dbReference>
<evidence type="ECO:0000313" key="2">
    <source>
        <dbReference type="EMBL" id="KAG2173306.1"/>
    </source>
</evidence>
<comment type="similarity">
    <text evidence="1">Belongs to the cycloisomerase 2 family.</text>
</comment>
<dbReference type="GO" id="GO:0017057">
    <property type="term" value="F:6-phosphogluconolactonase activity"/>
    <property type="evidence" value="ECO:0007669"/>
    <property type="project" value="TreeGrafter"/>
</dbReference>
<dbReference type="AlphaFoldDB" id="A0A8H7PG27"/>
<protein>
    <recommendedName>
        <fullName evidence="4">6-phosphogluconolactonase</fullName>
    </recommendedName>
</protein>
<accession>A0A8H7PG27</accession>
<dbReference type="InterPro" id="IPR015943">
    <property type="entry name" value="WD40/YVTN_repeat-like_dom_sf"/>
</dbReference>
<comment type="caution">
    <text evidence="2">The sequence shown here is derived from an EMBL/GenBank/DDBJ whole genome shotgun (WGS) entry which is preliminary data.</text>
</comment>
<dbReference type="EMBL" id="JAEPQZ010000015">
    <property type="protein sequence ID" value="KAG2173306.1"/>
    <property type="molecule type" value="Genomic_DNA"/>
</dbReference>
<sequence length="357" mass="38962">MSSTSQQTYISSYTDDGGEGIYLYSFKDGQLSLESLAAAATNPSFMAFHPNRTYLYCVNETSDYDQDNSGSVSAYERDATTGALKLLNTVTSKGADPCYITIDSAGSHVLVANYNGGSVATFPVQADGSLGEAKAFIKHSGESKVNAQRQEAPHAHSINLCPSEQYAIALDLGDDKAVVYKYDRAQGTLETTSEFKFQPGDGPRHLVFTPFHHSWCYAVAELSNEIVFLDINENDGTLQEIQRLPALPEDFQGTNLASEINITPSGKFLYASMRGHDSFSIFAINENNGKLTKVGQQSTGGAHPRHFNIDPSGEYVIVGNKDGHNVVVFKIDQSTGFLTKISEVQQRQPVCIKFYTN</sequence>
<evidence type="ECO:0008006" key="4">
    <source>
        <dbReference type="Google" id="ProtNLM"/>
    </source>
</evidence>
<evidence type="ECO:0000313" key="3">
    <source>
        <dbReference type="Proteomes" id="UP000654370"/>
    </source>
</evidence>
<dbReference type="PANTHER" id="PTHR30344:SF1">
    <property type="entry name" value="6-PHOSPHOGLUCONOLACTONASE"/>
    <property type="match status" value="1"/>
</dbReference>
<dbReference type="Proteomes" id="UP000654370">
    <property type="component" value="Unassembled WGS sequence"/>
</dbReference>
<dbReference type="OrthoDB" id="9972196at2759"/>
<gene>
    <name evidence="2" type="ORF">INT43_004680</name>
</gene>
<name>A0A8H7PG27_MORIS</name>
<proteinExistence type="inferred from homology"/>